<comment type="caution">
    <text evidence="4">The sequence shown here is derived from an EMBL/GenBank/DDBJ whole genome shotgun (WGS) entry which is preliminary data.</text>
</comment>
<reference evidence="4 5" key="1">
    <citation type="submission" date="2021-01" db="EMBL/GenBank/DDBJ databases">
        <title>Genomic Encyclopedia of Type Strains, Phase IV (KMG-IV): sequencing the most valuable type-strain genomes for metagenomic binning, comparative biology and taxonomic classification.</title>
        <authorList>
            <person name="Goeker M."/>
        </authorList>
    </citation>
    <scope>NUCLEOTIDE SEQUENCE [LARGE SCALE GENOMIC DNA]</scope>
    <source>
        <strain evidence="4 5">DSM 25879</strain>
    </source>
</reference>
<accession>A0ABS2P2J7</accession>
<dbReference type="InterPro" id="IPR025330">
    <property type="entry name" value="DUF4236"/>
</dbReference>
<protein>
    <recommendedName>
        <fullName evidence="3">DUF4236 domain-containing protein</fullName>
    </recommendedName>
</protein>
<dbReference type="EMBL" id="JAFBED010000006">
    <property type="protein sequence ID" value="MBM7621175.1"/>
    <property type="molecule type" value="Genomic_DNA"/>
</dbReference>
<feature type="domain" description="DUF4236" evidence="3">
    <location>
        <begin position="3"/>
        <end position="57"/>
    </location>
</feature>
<gene>
    <name evidence="4" type="ORF">JOC95_003048</name>
</gene>
<sequence>MGLKFRKSFKIAPGVRVNVGKRGIGASVGVKGLRYSVNSSGQRRTTASIPGTGISYSSTSGSRRNYKSSSYQRQRELEKQRKAQDKLQELERNRIEVELFENRLEMIKSIHKESDDPVDWKVILGSEPPFRIGEEEGPLEKAAALNLEKYRPGFFAKLFKQDEKKRKELEEEILKARDEDRNQYENWTAIVKMADRITSGDIDAYFEVIDEFAPLDDLTEFGSGFEFFAESPDCMEVEFDVHTNDIIPKEVKSLTKTGKISVKKMPISKFYDIQQDYVCSCTLRIARDMFALLPIGTVIIHAVDDQLDSSTGHSEKLTILSVKIKRSELEGINFDLIDCSDSMANFDHHMKFRKTKGFAPVERIAAE</sequence>
<dbReference type="RefSeq" id="WP_204417899.1">
    <property type="nucleotide sequence ID" value="NZ_JAFBED010000006.1"/>
</dbReference>
<feature type="compositionally biased region" description="Low complexity" evidence="2">
    <location>
        <begin position="48"/>
        <end position="62"/>
    </location>
</feature>
<evidence type="ECO:0000313" key="4">
    <source>
        <dbReference type="EMBL" id="MBM7621175.1"/>
    </source>
</evidence>
<organism evidence="4 5">
    <name type="scientific">Sutcliffiella tianshenii</name>
    <dbReference type="NCBI Taxonomy" id="1463404"/>
    <lineage>
        <taxon>Bacteria</taxon>
        <taxon>Bacillati</taxon>
        <taxon>Bacillota</taxon>
        <taxon>Bacilli</taxon>
        <taxon>Bacillales</taxon>
        <taxon>Bacillaceae</taxon>
        <taxon>Sutcliffiella</taxon>
    </lineage>
</organism>
<evidence type="ECO:0000256" key="2">
    <source>
        <dbReference type="SAM" id="MobiDB-lite"/>
    </source>
</evidence>
<dbReference type="Proteomes" id="UP000737402">
    <property type="component" value="Unassembled WGS sequence"/>
</dbReference>
<dbReference type="Pfam" id="PF14020">
    <property type="entry name" value="DUF4236"/>
    <property type="match status" value="1"/>
</dbReference>
<name>A0ABS2P2J7_9BACI</name>
<feature type="region of interest" description="Disordered" evidence="2">
    <location>
        <begin position="39"/>
        <end position="84"/>
    </location>
</feature>
<evidence type="ECO:0000256" key="1">
    <source>
        <dbReference type="SAM" id="Coils"/>
    </source>
</evidence>
<keyword evidence="1" id="KW-0175">Coiled coil</keyword>
<feature type="compositionally biased region" description="Basic and acidic residues" evidence="2">
    <location>
        <begin position="73"/>
        <end position="84"/>
    </location>
</feature>
<proteinExistence type="predicted"/>
<evidence type="ECO:0000259" key="3">
    <source>
        <dbReference type="Pfam" id="PF14020"/>
    </source>
</evidence>
<keyword evidence="5" id="KW-1185">Reference proteome</keyword>
<feature type="coiled-coil region" evidence="1">
    <location>
        <begin position="159"/>
        <end position="186"/>
    </location>
</feature>
<evidence type="ECO:0000313" key="5">
    <source>
        <dbReference type="Proteomes" id="UP000737402"/>
    </source>
</evidence>